<name>A0A4R5VYI4_9BURK</name>
<accession>A0A4R5VYI4</accession>
<evidence type="ECO:0000313" key="3">
    <source>
        <dbReference type="EMBL" id="TDK64507.1"/>
    </source>
</evidence>
<keyword evidence="4" id="KW-1185">Reference proteome</keyword>
<sequence>MNIQQNKQLRDKLSAAYVLGTLKGGARRRFEAYVAQSFLLQREVAEWQARLSPLAEFAPAVNPPDYLWKRISQQLSLSASAQARDNPLWRKLLDSVNFWRGLSLAATALAGVMLFIVVHQTPTTEVASSSYVAMLVNDQAQPNIVVVGDRKRHTITAKILAQQSVASDKSLELWAIPKQGNPRSLGLIASNGSVTLPLPDNDHPDNVVMLAVSLEPLHGSPSKAGPTGPILFKGSWEQI</sequence>
<feature type="transmembrane region" description="Helical" evidence="1">
    <location>
        <begin position="98"/>
        <end position="118"/>
    </location>
</feature>
<dbReference type="InterPro" id="IPR018764">
    <property type="entry name" value="RskA_C"/>
</dbReference>
<gene>
    <name evidence="3" type="ORF">E2I14_13760</name>
</gene>
<dbReference type="GO" id="GO:0006417">
    <property type="term" value="P:regulation of translation"/>
    <property type="evidence" value="ECO:0007669"/>
    <property type="project" value="TreeGrafter"/>
</dbReference>
<dbReference type="GO" id="GO:0005886">
    <property type="term" value="C:plasma membrane"/>
    <property type="evidence" value="ECO:0007669"/>
    <property type="project" value="InterPro"/>
</dbReference>
<proteinExistence type="predicted"/>
<dbReference type="GO" id="GO:0016989">
    <property type="term" value="F:sigma factor antagonist activity"/>
    <property type="evidence" value="ECO:0007669"/>
    <property type="project" value="TreeGrafter"/>
</dbReference>
<keyword evidence="1" id="KW-0472">Membrane</keyword>
<comment type="caution">
    <text evidence="3">The sequence shown here is derived from an EMBL/GenBank/DDBJ whole genome shotgun (WGS) entry which is preliminary data.</text>
</comment>
<dbReference type="PANTHER" id="PTHR37461:SF1">
    <property type="entry name" value="ANTI-SIGMA-K FACTOR RSKA"/>
    <property type="match status" value="1"/>
</dbReference>
<keyword evidence="1" id="KW-0812">Transmembrane</keyword>
<dbReference type="AlphaFoldDB" id="A0A4R5VYI4"/>
<dbReference type="PANTHER" id="PTHR37461">
    <property type="entry name" value="ANTI-SIGMA-K FACTOR RSKA"/>
    <property type="match status" value="1"/>
</dbReference>
<dbReference type="EMBL" id="SMYL01000007">
    <property type="protein sequence ID" value="TDK64507.1"/>
    <property type="molecule type" value="Genomic_DNA"/>
</dbReference>
<evidence type="ECO:0000259" key="2">
    <source>
        <dbReference type="Pfam" id="PF10099"/>
    </source>
</evidence>
<dbReference type="InterPro" id="IPR051474">
    <property type="entry name" value="Anti-sigma-K/W_factor"/>
</dbReference>
<dbReference type="RefSeq" id="WP_133329501.1">
    <property type="nucleotide sequence ID" value="NZ_SMYL01000007.1"/>
</dbReference>
<dbReference type="Pfam" id="PF10099">
    <property type="entry name" value="RskA_C"/>
    <property type="match status" value="1"/>
</dbReference>
<evidence type="ECO:0000256" key="1">
    <source>
        <dbReference type="SAM" id="Phobius"/>
    </source>
</evidence>
<reference evidence="3 4" key="1">
    <citation type="submission" date="2019-03" db="EMBL/GenBank/DDBJ databases">
        <title>Sapientia aquatica gen. nov., sp. nov., isolated from a crater lake.</title>
        <authorList>
            <person name="Felfoldi T."/>
            <person name="Szabo A."/>
            <person name="Toth E."/>
            <person name="Schumann P."/>
            <person name="Keki Z."/>
            <person name="Marialigeti K."/>
            <person name="Mathe I."/>
        </authorList>
    </citation>
    <scope>NUCLEOTIDE SEQUENCE [LARGE SCALE GENOMIC DNA]</scope>
    <source>
        <strain evidence="3 4">SA-152</strain>
    </source>
</reference>
<feature type="domain" description="Anti-sigma K factor RskA C-terminal" evidence="2">
    <location>
        <begin position="105"/>
        <end position="230"/>
    </location>
</feature>
<protein>
    <recommendedName>
        <fullName evidence="2">Anti-sigma K factor RskA C-terminal domain-containing protein</fullName>
    </recommendedName>
</protein>
<organism evidence="3 4">
    <name type="scientific">Sapientia aquatica</name>
    <dbReference type="NCBI Taxonomy" id="1549640"/>
    <lineage>
        <taxon>Bacteria</taxon>
        <taxon>Pseudomonadati</taxon>
        <taxon>Pseudomonadota</taxon>
        <taxon>Betaproteobacteria</taxon>
        <taxon>Burkholderiales</taxon>
        <taxon>Oxalobacteraceae</taxon>
        <taxon>Sapientia</taxon>
    </lineage>
</organism>
<keyword evidence="1" id="KW-1133">Transmembrane helix</keyword>
<dbReference type="Proteomes" id="UP000294829">
    <property type="component" value="Unassembled WGS sequence"/>
</dbReference>
<evidence type="ECO:0000313" key="4">
    <source>
        <dbReference type="Proteomes" id="UP000294829"/>
    </source>
</evidence>
<dbReference type="OrthoDB" id="8617430at2"/>